<dbReference type="AlphaFoldDB" id="A0A0H4X753"/>
<evidence type="ECO:0000256" key="1">
    <source>
        <dbReference type="ARBA" id="ARBA00023015"/>
    </source>
</evidence>
<dbReference type="PANTHER" id="PTHR42756">
    <property type="entry name" value="TRANSCRIPTIONAL REGULATOR, MARR"/>
    <property type="match status" value="1"/>
</dbReference>
<dbReference type="InterPro" id="IPR000835">
    <property type="entry name" value="HTH_MarR-typ"/>
</dbReference>
<dbReference type="GO" id="GO:0003677">
    <property type="term" value="F:DNA binding"/>
    <property type="evidence" value="ECO:0007669"/>
    <property type="project" value="UniProtKB-KW"/>
</dbReference>
<dbReference type="SMART" id="SM00347">
    <property type="entry name" value="HTH_MARR"/>
    <property type="match status" value="1"/>
</dbReference>
<dbReference type="EMBL" id="CP012109">
    <property type="protein sequence ID" value="AKQ63697.1"/>
    <property type="molecule type" value="Genomic_DNA"/>
</dbReference>
<dbReference type="Pfam" id="PF12802">
    <property type="entry name" value="MarR_2"/>
    <property type="match status" value="1"/>
</dbReference>
<keyword evidence="2" id="KW-0238">DNA-binding</keyword>
<dbReference type="InterPro" id="IPR036390">
    <property type="entry name" value="WH_DNA-bd_sf"/>
</dbReference>
<dbReference type="OrthoDB" id="195851at2"/>
<dbReference type="PANTHER" id="PTHR42756:SF1">
    <property type="entry name" value="TRANSCRIPTIONAL REPRESSOR OF EMRAB OPERON"/>
    <property type="match status" value="1"/>
</dbReference>
<protein>
    <submittedName>
        <fullName evidence="5">Transcriptional regulator, MarR family</fullName>
    </submittedName>
</protein>
<evidence type="ECO:0000313" key="6">
    <source>
        <dbReference type="Proteomes" id="UP000009026"/>
    </source>
</evidence>
<keyword evidence="6" id="KW-1185">Reference proteome</keyword>
<dbReference type="InterPro" id="IPR036388">
    <property type="entry name" value="WH-like_DNA-bd_sf"/>
</dbReference>
<keyword evidence="1" id="KW-0805">Transcription regulation</keyword>
<dbReference type="KEGG" id="mym:A176_000609"/>
<evidence type="ECO:0000313" key="5">
    <source>
        <dbReference type="EMBL" id="AKQ63697.1"/>
    </source>
</evidence>
<dbReference type="RefSeq" id="WP_002636858.1">
    <property type="nucleotide sequence ID" value="NZ_CP012109.1"/>
</dbReference>
<name>A0A0H4X753_9BACT</name>
<dbReference type="STRING" id="1297742.A176_000609"/>
<reference evidence="5 6" key="1">
    <citation type="journal article" date="2016" name="PLoS ONE">
        <title>Complete Genome Sequence and Comparative Genomics of a Novel Myxobacterium Myxococcus hansupus.</title>
        <authorList>
            <person name="Sharma G."/>
            <person name="Narwani T."/>
            <person name="Subramanian S."/>
        </authorList>
    </citation>
    <scope>NUCLEOTIDE SEQUENCE [LARGE SCALE GENOMIC DNA]</scope>
    <source>
        <strain evidence="6">mixupus</strain>
    </source>
</reference>
<gene>
    <name evidence="5" type="ORF">A176_000609</name>
</gene>
<evidence type="ECO:0000256" key="3">
    <source>
        <dbReference type="ARBA" id="ARBA00023163"/>
    </source>
</evidence>
<sequence>MSKSAEDHVDRLRAQWARELPDVDTQGMEVLGRARRITLRVRPPIEAVFSEQGLDTGEFDVIATLLRSGPPYRMRPTELFKSLMISSGGLTDRLARLTRAGLIRRSASEGDARSLPVELTEEGRSRAEAAFRADMAVEAQLLKGLSRSDRTALAALLRKLALSLELPGREE</sequence>
<dbReference type="Gene3D" id="1.10.10.10">
    <property type="entry name" value="Winged helix-like DNA-binding domain superfamily/Winged helix DNA-binding domain"/>
    <property type="match status" value="1"/>
</dbReference>
<dbReference type="eggNOG" id="COG1846">
    <property type="taxonomic scope" value="Bacteria"/>
</dbReference>
<dbReference type="PRINTS" id="PR00598">
    <property type="entry name" value="HTHMARR"/>
</dbReference>
<keyword evidence="3" id="KW-0804">Transcription</keyword>
<dbReference type="PATRIC" id="fig|1297742.4.peg.619"/>
<evidence type="ECO:0000259" key="4">
    <source>
        <dbReference type="PROSITE" id="PS50995"/>
    </source>
</evidence>
<dbReference type="Proteomes" id="UP000009026">
    <property type="component" value="Chromosome"/>
</dbReference>
<evidence type="ECO:0000256" key="2">
    <source>
        <dbReference type="ARBA" id="ARBA00023125"/>
    </source>
</evidence>
<feature type="domain" description="HTH marR-type" evidence="4">
    <location>
        <begin position="27"/>
        <end position="162"/>
    </location>
</feature>
<accession>A0A0H4X753</accession>
<dbReference type="GO" id="GO:0003700">
    <property type="term" value="F:DNA-binding transcription factor activity"/>
    <property type="evidence" value="ECO:0007669"/>
    <property type="project" value="InterPro"/>
</dbReference>
<proteinExistence type="predicted"/>
<dbReference type="PROSITE" id="PS50995">
    <property type="entry name" value="HTH_MARR_2"/>
    <property type="match status" value="1"/>
</dbReference>
<dbReference type="SUPFAM" id="SSF46785">
    <property type="entry name" value="Winged helix' DNA-binding domain"/>
    <property type="match status" value="1"/>
</dbReference>
<organism evidence="5 6">
    <name type="scientific">Pseudomyxococcus hansupus</name>
    <dbReference type="NCBI Taxonomy" id="1297742"/>
    <lineage>
        <taxon>Bacteria</taxon>
        <taxon>Pseudomonadati</taxon>
        <taxon>Myxococcota</taxon>
        <taxon>Myxococcia</taxon>
        <taxon>Myxococcales</taxon>
        <taxon>Cystobacterineae</taxon>
        <taxon>Myxococcaceae</taxon>
        <taxon>Pseudomyxococcus</taxon>
    </lineage>
</organism>